<dbReference type="EMBL" id="JAHUTI010079746">
    <property type="protein sequence ID" value="MED6257928.1"/>
    <property type="molecule type" value="Genomic_DNA"/>
</dbReference>
<protein>
    <submittedName>
        <fullName evidence="1">Uncharacterized protein</fullName>
    </submittedName>
</protein>
<proteinExistence type="predicted"/>
<comment type="caution">
    <text evidence="1">The sequence shown here is derived from an EMBL/GenBank/DDBJ whole genome shotgun (WGS) entry which is preliminary data.</text>
</comment>
<gene>
    <name evidence="1" type="ORF">ATANTOWER_000705</name>
</gene>
<sequence>MCEPTHNSQNNMHFEITSYIYEGPQKTYQEARCASLQAVALRIVHRAPRPQTIEPQHPTLPAEMQLIPAAFATMVLLMTSPDSWIAAKSS</sequence>
<evidence type="ECO:0000313" key="1">
    <source>
        <dbReference type="EMBL" id="MED6257928.1"/>
    </source>
</evidence>
<organism evidence="1 2">
    <name type="scientific">Ataeniobius toweri</name>
    <dbReference type="NCBI Taxonomy" id="208326"/>
    <lineage>
        <taxon>Eukaryota</taxon>
        <taxon>Metazoa</taxon>
        <taxon>Chordata</taxon>
        <taxon>Craniata</taxon>
        <taxon>Vertebrata</taxon>
        <taxon>Euteleostomi</taxon>
        <taxon>Actinopterygii</taxon>
        <taxon>Neopterygii</taxon>
        <taxon>Teleostei</taxon>
        <taxon>Neoteleostei</taxon>
        <taxon>Acanthomorphata</taxon>
        <taxon>Ovalentaria</taxon>
        <taxon>Atherinomorphae</taxon>
        <taxon>Cyprinodontiformes</taxon>
        <taxon>Goodeidae</taxon>
        <taxon>Ataeniobius</taxon>
    </lineage>
</organism>
<name>A0ABU7C505_9TELE</name>
<evidence type="ECO:0000313" key="2">
    <source>
        <dbReference type="Proteomes" id="UP001345963"/>
    </source>
</evidence>
<accession>A0ABU7C505</accession>
<reference evidence="1 2" key="1">
    <citation type="submission" date="2021-07" db="EMBL/GenBank/DDBJ databases">
        <authorList>
            <person name="Palmer J.M."/>
        </authorList>
    </citation>
    <scope>NUCLEOTIDE SEQUENCE [LARGE SCALE GENOMIC DNA]</scope>
    <source>
        <strain evidence="1 2">AT_MEX2019</strain>
        <tissue evidence="1">Muscle</tissue>
    </source>
</reference>
<keyword evidence="2" id="KW-1185">Reference proteome</keyword>
<dbReference type="Proteomes" id="UP001345963">
    <property type="component" value="Unassembled WGS sequence"/>
</dbReference>